<dbReference type="Proteomes" id="UP000281644">
    <property type="component" value="Chromosome"/>
</dbReference>
<dbReference type="AlphaFoldDB" id="A0AAN1Q3K3"/>
<gene>
    <name evidence="3" type="ORF">LPA65_13985</name>
</gene>
<dbReference type="PANTHER" id="PTHR22901">
    <property type="entry name" value="SIALATE O-ACETYLESTERASE"/>
    <property type="match status" value="1"/>
</dbReference>
<protein>
    <recommendedName>
        <fullName evidence="2">Sialate O-acetylesterase domain-containing protein</fullName>
    </recommendedName>
</protein>
<name>A0AAN1Q3K3_9LACO</name>
<organism evidence="3 4">
    <name type="scientific">Lactiplantibacillus argentoratensis</name>
    <dbReference type="NCBI Taxonomy" id="271881"/>
    <lineage>
        <taxon>Bacteria</taxon>
        <taxon>Bacillati</taxon>
        <taxon>Bacillota</taxon>
        <taxon>Bacilli</taxon>
        <taxon>Lactobacillales</taxon>
        <taxon>Lactobacillaceae</taxon>
        <taxon>Lactiplantibacillus</taxon>
    </lineage>
</organism>
<evidence type="ECO:0000259" key="2">
    <source>
        <dbReference type="Pfam" id="PF03629"/>
    </source>
</evidence>
<dbReference type="GO" id="GO:0001681">
    <property type="term" value="F:sialate O-acetylesterase activity"/>
    <property type="evidence" value="ECO:0007669"/>
    <property type="project" value="InterPro"/>
</dbReference>
<proteinExistence type="predicted"/>
<dbReference type="PANTHER" id="PTHR22901:SF0">
    <property type="entry name" value="SIALATE O-ACETYLESTERASE"/>
    <property type="match status" value="1"/>
</dbReference>
<dbReference type="InterPro" id="IPR005181">
    <property type="entry name" value="SASA"/>
</dbReference>
<dbReference type="SUPFAM" id="SSF52266">
    <property type="entry name" value="SGNH hydrolase"/>
    <property type="match status" value="1"/>
</dbReference>
<reference evidence="3 4" key="1">
    <citation type="submission" date="2018-10" db="EMBL/GenBank/DDBJ databases">
        <title>Genome sequencing of Lactobacillus species.</title>
        <authorList>
            <person name="Baek C."/>
            <person name="Yi H."/>
        </authorList>
    </citation>
    <scope>NUCLEOTIDE SEQUENCE [LARGE SCALE GENOMIC DNA]</scope>
    <source>
        <strain evidence="3 4">DSM 16365</strain>
    </source>
</reference>
<dbReference type="Gene3D" id="3.40.50.1110">
    <property type="entry name" value="SGNH hydrolase"/>
    <property type="match status" value="1"/>
</dbReference>
<dbReference type="KEGG" id="larg:LPA65_13985"/>
<sequence length="512" mass="58445">MNEWRRWMMIGRLKLSSIFTNDMVVPFDKSFRISGSTEANVKVIGILKDQCVATYSNSQGSFTLEFHAVNVQGDDLLRVLSNDTECTRTVHFGQTYLFSGQSNIEFRLKDTLNYQQILNNFPRLKAYYFETPQVEYVSADGHVKPENAGRGKWEKISADNCGDMSAIAFYAAVEMQQNNPNMIIGIVDCYKGGTSASVWIPRESLRKSSQLSKAYLKPFNDAIGGKTNADFNQEQIQYQKKVEIHNRTLAKFIAENPEVSLSDAKDHVGHTPWPPPMEPTSYLRPGGLFHTMMPVVSPFTFDQMIWYQGENDSDHAELYAELLQLLLNTWRIQLGDDTLLVNLIQLPGYADEPRDAWAMIRQAQLQVANTLQNVRLISIIDTGEKHNIHPTDKAPIGKRIGRFLMDEKAQSPLPSVSQWTRDRLEIDIKGSRQLKFKGTPVFQGKTNDGEWVSIVPSFEKTKLVINGDYCVVKYQYENFPRPTIFNELCLPLAAFKIEREIQNYGLRINFRN</sequence>
<dbReference type="InterPro" id="IPR039329">
    <property type="entry name" value="SIAE"/>
</dbReference>
<evidence type="ECO:0000313" key="3">
    <source>
        <dbReference type="EMBL" id="AYJ36776.1"/>
    </source>
</evidence>
<keyword evidence="1" id="KW-0378">Hydrolase</keyword>
<dbReference type="InterPro" id="IPR036514">
    <property type="entry name" value="SGNH_hydro_sf"/>
</dbReference>
<accession>A0AAN1Q3K3</accession>
<evidence type="ECO:0000313" key="4">
    <source>
        <dbReference type="Proteomes" id="UP000281644"/>
    </source>
</evidence>
<dbReference type="Pfam" id="PF03629">
    <property type="entry name" value="SASA"/>
    <property type="match status" value="1"/>
</dbReference>
<feature type="domain" description="Sialate O-acetylesterase" evidence="2">
    <location>
        <begin position="301"/>
        <end position="395"/>
    </location>
</feature>
<dbReference type="RefSeq" id="WP_080373159.1">
    <property type="nucleotide sequence ID" value="NZ_BJZD01000056.1"/>
</dbReference>
<dbReference type="EMBL" id="CP032751">
    <property type="protein sequence ID" value="AYJ36776.1"/>
    <property type="molecule type" value="Genomic_DNA"/>
</dbReference>
<evidence type="ECO:0000256" key="1">
    <source>
        <dbReference type="ARBA" id="ARBA00022801"/>
    </source>
</evidence>
<dbReference type="GO" id="GO:0005975">
    <property type="term" value="P:carbohydrate metabolic process"/>
    <property type="evidence" value="ECO:0007669"/>
    <property type="project" value="TreeGrafter"/>
</dbReference>